<reference evidence="8" key="3">
    <citation type="submission" date="2025-09" db="UniProtKB">
        <authorList>
            <consortium name="Ensembl"/>
        </authorList>
    </citation>
    <scope>IDENTIFICATION</scope>
    <source>
        <strain evidence="8">broiler</strain>
    </source>
</reference>
<dbReference type="GO" id="GO:0006364">
    <property type="term" value="P:rRNA processing"/>
    <property type="evidence" value="ECO:0007669"/>
    <property type="project" value="UniProtKB-KW"/>
</dbReference>
<evidence type="ECO:0000313" key="8">
    <source>
        <dbReference type="Ensembl" id="ENSGALP00010022283.1"/>
    </source>
</evidence>
<reference evidence="8" key="2">
    <citation type="submission" date="2025-08" db="UniProtKB">
        <authorList>
            <consortium name="Ensembl"/>
        </authorList>
    </citation>
    <scope>IDENTIFICATION</scope>
    <source>
        <strain evidence="8">broiler</strain>
    </source>
</reference>
<dbReference type="AlphaFoldDB" id="A0A8V0YUK0"/>
<evidence type="ECO:0000256" key="1">
    <source>
        <dbReference type="ARBA" id="ARBA00004496"/>
    </source>
</evidence>
<dbReference type="SUPFAM" id="SSF54211">
    <property type="entry name" value="Ribosomal protein S5 domain 2-like"/>
    <property type="match status" value="1"/>
</dbReference>
<dbReference type="GO" id="GO:0005730">
    <property type="term" value="C:nucleolus"/>
    <property type="evidence" value="ECO:0007669"/>
    <property type="project" value="UniProtKB-SubCell"/>
</dbReference>
<dbReference type="PANTHER" id="PTHR11097">
    <property type="entry name" value="EXOSOME COMPLEX EXONUCLEASE RIBOSOMAL RNA PROCESSING PROTEIN"/>
    <property type="match status" value="1"/>
</dbReference>
<dbReference type="GeneTree" id="ENSGT00950000183130"/>
<proteinExistence type="evidence at protein level"/>
<evidence type="ECO:0000256" key="6">
    <source>
        <dbReference type="ARBA" id="ARBA00022835"/>
    </source>
</evidence>
<dbReference type="PANTHER" id="PTHR11097:SF8">
    <property type="entry name" value="EXOSOME COMPLEX COMPONENT RRP42"/>
    <property type="match status" value="1"/>
</dbReference>
<evidence type="ECO:0000256" key="4">
    <source>
        <dbReference type="ARBA" id="ARBA00022490"/>
    </source>
</evidence>
<gene>
    <name evidence="8" type="primary">EXOSC7</name>
</gene>
<evidence type="ECO:0000256" key="7">
    <source>
        <dbReference type="ARBA" id="ARBA00042523"/>
    </source>
</evidence>
<keyword evidence="9" id="KW-1185">Reference proteome</keyword>
<keyword evidence="5" id="KW-0698">rRNA processing</keyword>
<dbReference type="InterPro" id="IPR020568">
    <property type="entry name" value="Ribosomal_Su5_D2-typ_SF"/>
</dbReference>
<name>A0A8V0YUK0_CHICK</name>
<organism evidence="8 9">
    <name type="scientific">Gallus gallus</name>
    <name type="common">Chicken</name>
    <dbReference type="NCBI Taxonomy" id="9031"/>
    <lineage>
        <taxon>Eukaryota</taxon>
        <taxon>Metazoa</taxon>
        <taxon>Chordata</taxon>
        <taxon>Craniata</taxon>
        <taxon>Vertebrata</taxon>
        <taxon>Euteleostomi</taxon>
        <taxon>Archelosauria</taxon>
        <taxon>Archosauria</taxon>
        <taxon>Dinosauria</taxon>
        <taxon>Saurischia</taxon>
        <taxon>Theropoda</taxon>
        <taxon>Coelurosauria</taxon>
        <taxon>Aves</taxon>
        <taxon>Neognathae</taxon>
        <taxon>Galloanserae</taxon>
        <taxon>Galliformes</taxon>
        <taxon>Phasianidae</taxon>
        <taxon>Phasianinae</taxon>
        <taxon>Gallus</taxon>
    </lineage>
</organism>
<keyword evidence="4" id="KW-0963">Cytoplasm</keyword>
<dbReference type="OrthoDB" id="272245at2759"/>
<comment type="similarity">
    <text evidence="3">Belongs to the RNase PH family.</text>
</comment>
<accession>A0A8V0YUK0</accession>
<reference evidence="8" key="1">
    <citation type="submission" date="2020-11" db="EMBL/GenBank/DDBJ databases">
        <title>Gallus gallus (Chicken) genome, bGalGal1, GRCg7b, maternal haplotype autosomes + Z &amp; W.</title>
        <authorList>
            <person name="Warren W."/>
            <person name="Formenti G."/>
            <person name="Fedrigo O."/>
            <person name="Haase B."/>
            <person name="Mountcastle J."/>
            <person name="Balacco J."/>
            <person name="Tracey A."/>
            <person name="Schneider V."/>
            <person name="Okimoto R."/>
            <person name="Cheng H."/>
            <person name="Hawken R."/>
            <person name="Howe K."/>
            <person name="Jarvis E.D."/>
        </authorList>
    </citation>
    <scope>NUCLEOTIDE SEQUENCE [LARGE SCALE GENOMIC DNA]</scope>
    <source>
        <strain evidence="8">Broiler</strain>
    </source>
</reference>
<evidence type="ECO:0007829" key="10">
    <source>
        <dbReference type="PeptideAtlas" id="A0A8V0YUK0"/>
    </source>
</evidence>
<protein>
    <recommendedName>
        <fullName evidence="7">Ribosomal RNA-processing protein 42</fullName>
    </recommendedName>
</protein>
<dbReference type="Gene3D" id="3.30.230.70">
    <property type="entry name" value="GHMP Kinase, N-terminal domain"/>
    <property type="match status" value="1"/>
</dbReference>
<dbReference type="Proteomes" id="UP000000539">
    <property type="component" value="Chromosome 2"/>
</dbReference>
<evidence type="ECO:0000256" key="5">
    <source>
        <dbReference type="ARBA" id="ARBA00022552"/>
    </source>
</evidence>
<comment type="subcellular location">
    <subcellularLocation>
        <location evidence="1">Cytoplasm</location>
    </subcellularLocation>
    <subcellularLocation>
        <location evidence="2">Nucleus</location>
        <location evidence="2">Nucleolus</location>
    </subcellularLocation>
</comment>
<keyword evidence="10" id="KW-1267">Proteomics identification</keyword>
<sequence length="149" mass="16911">MASVVLSDAEKLYIIHGVQEDLRVDGRGCEDYRCAEVETDVVSNTSGSARVKLMTAEVQFDRMVSDMEMLLRQRCGIEFLHVETIDIHCHLLNVDGDPTVDVSAVKQWVVHFISGNSDMKYKARSRWHAQLSHDEMKCLDQLICANQQV</sequence>
<dbReference type="InterPro" id="IPR050590">
    <property type="entry name" value="Exosome_comp_Rrp42_subfam"/>
</dbReference>
<dbReference type="GO" id="GO:0000178">
    <property type="term" value="C:exosome (RNase complex)"/>
    <property type="evidence" value="ECO:0007669"/>
    <property type="project" value="UniProtKB-KW"/>
</dbReference>
<dbReference type="Ensembl" id="ENSGALT00010038511.1">
    <property type="protein sequence ID" value="ENSGALP00010022283.1"/>
    <property type="gene ID" value="ENSGALG00010015980.1"/>
</dbReference>
<dbReference type="InterPro" id="IPR027408">
    <property type="entry name" value="PNPase/RNase_PH_dom_sf"/>
</dbReference>
<evidence type="ECO:0000256" key="2">
    <source>
        <dbReference type="ARBA" id="ARBA00004604"/>
    </source>
</evidence>
<keyword evidence="6" id="KW-0271">Exosome</keyword>
<evidence type="ECO:0000256" key="3">
    <source>
        <dbReference type="ARBA" id="ARBA00006678"/>
    </source>
</evidence>
<evidence type="ECO:0000313" key="9">
    <source>
        <dbReference type="Proteomes" id="UP000000539"/>
    </source>
</evidence>
<dbReference type="GO" id="GO:0005737">
    <property type="term" value="C:cytoplasm"/>
    <property type="evidence" value="ECO:0007669"/>
    <property type="project" value="UniProtKB-SubCell"/>
</dbReference>